<feature type="transmembrane region" description="Helical" evidence="1">
    <location>
        <begin position="43"/>
        <end position="65"/>
    </location>
</feature>
<dbReference type="AlphaFoldDB" id="A0A6B8VFI4"/>
<evidence type="ECO:0000313" key="3">
    <source>
        <dbReference type="Proteomes" id="UP000427071"/>
    </source>
</evidence>
<proteinExistence type="predicted"/>
<dbReference type="RefSeq" id="WP_156192149.1">
    <property type="nucleotide sequence ID" value="NZ_CP046452.1"/>
</dbReference>
<evidence type="ECO:0008006" key="4">
    <source>
        <dbReference type="Google" id="ProtNLM"/>
    </source>
</evidence>
<feature type="transmembrane region" description="Helical" evidence="1">
    <location>
        <begin position="106"/>
        <end position="128"/>
    </location>
</feature>
<name>A0A6B8VFI4_9CORY</name>
<keyword evidence="3" id="KW-1185">Reference proteome</keyword>
<gene>
    <name evidence="2" type="ORF">CKALI_04505</name>
</gene>
<evidence type="ECO:0000256" key="1">
    <source>
        <dbReference type="SAM" id="Phobius"/>
    </source>
</evidence>
<evidence type="ECO:0000313" key="2">
    <source>
        <dbReference type="EMBL" id="QGU01779.1"/>
    </source>
</evidence>
<organism evidence="2 3">
    <name type="scientific">Corynebacterium kalinowskii</name>
    <dbReference type="NCBI Taxonomy" id="2675216"/>
    <lineage>
        <taxon>Bacteria</taxon>
        <taxon>Bacillati</taxon>
        <taxon>Actinomycetota</taxon>
        <taxon>Actinomycetes</taxon>
        <taxon>Mycobacteriales</taxon>
        <taxon>Corynebacteriaceae</taxon>
        <taxon>Corynebacterium</taxon>
    </lineage>
</organism>
<feature type="transmembrane region" description="Helical" evidence="1">
    <location>
        <begin position="77"/>
        <end position="100"/>
    </location>
</feature>
<reference evidence="3" key="1">
    <citation type="submission" date="2019-11" db="EMBL/GenBank/DDBJ databases">
        <title>Complete genome sequence of Corynebacterium kalinowskii 1959, a novel Corynebacterium species isolated from soil of a small paddock in Vilsendorf, Germany.</title>
        <authorList>
            <person name="Schaffert L."/>
            <person name="Ruwe M."/>
            <person name="Milse J."/>
            <person name="Hanuschka K."/>
            <person name="Ortseifen V."/>
            <person name="Droste J."/>
            <person name="Brandt D."/>
            <person name="Schlueter L."/>
            <person name="Kutter Y."/>
            <person name="Vinke S."/>
            <person name="Viehoefer P."/>
            <person name="Jacob L."/>
            <person name="Luebke N.-C."/>
            <person name="Schulte-Berndt E."/>
            <person name="Hain C."/>
            <person name="Linder M."/>
            <person name="Schmidt P."/>
            <person name="Wollenschlaeger L."/>
            <person name="Luttermann T."/>
            <person name="Thieme E."/>
            <person name="Hassa J."/>
            <person name="Haak M."/>
            <person name="Wittchen M."/>
            <person name="Mentz A."/>
            <person name="Persicke M."/>
            <person name="Busche T."/>
            <person name="Ruckert C."/>
        </authorList>
    </citation>
    <scope>NUCLEOTIDE SEQUENCE [LARGE SCALE GENOMIC DNA]</scope>
    <source>
        <strain evidence="3">1959</strain>
    </source>
</reference>
<sequence>MKSEYDDHKRPLLRALKYGWISLIVATIISLAVWGAMRDLPGIWGVALGASIGGGFMLLTVLSVLATSNTTAATTGAVVLGSWLFKIIILLFVLFILRGQDFYDRLAFVVTVVLALVVVLASEVWGVITTKVTYVQ</sequence>
<dbReference type="EMBL" id="CP046452">
    <property type="protein sequence ID" value="QGU01779.1"/>
    <property type="molecule type" value="Genomic_DNA"/>
</dbReference>
<keyword evidence="1" id="KW-1133">Transmembrane helix</keyword>
<accession>A0A6B8VFI4</accession>
<dbReference type="KEGG" id="ckw:CKALI_04505"/>
<dbReference type="Proteomes" id="UP000427071">
    <property type="component" value="Chromosome"/>
</dbReference>
<feature type="transmembrane region" description="Helical" evidence="1">
    <location>
        <begin position="20"/>
        <end position="37"/>
    </location>
</feature>
<keyword evidence="1" id="KW-0812">Transmembrane</keyword>
<protein>
    <recommendedName>
        <fullName evidence="4">ATP synthase protein I</fullName>
    </recommendedName>
</protein>
<keyword evidence="1" id="KW-0472">Membrane</keyword>